<dbReference type="RefSeq" id="WP_255332670.1">
    <property type="nucleotide sequence ID" value="NZ_VOTZ01000013.1"/>
</dbReference>
<dbReference type="InterPro" id="IPR000780">
    <property type="entry name" value="CheR_MeTrfase"/>
</dbReference>
<dbReference type="EMBL" id="VOTZ01000013">
    <property type="protein sequence ID" value="MCQ1538718.1"/>
    <property type="molecule type" value="Genomic_DNA"/>
</dbReference>
<protein>
    <submittedName>
        <fullName evidence="2">Chemotaxis protein CheR</fullName>
    </submittedName>
</protein>
<dbReference type="Gene3D" id="3.40.50.150">
    <property type="entry name" value="Vaccinia Virus protein VP39"/>
    <property type="match status" value="1"/>
</dbReference>
<proteinExistence type="predicted"/>
<feature type="domain" description="CheR-type methyltransferase" evidence="1">
    <location>
        <begin position="1"/>
        <end position="201"/>
    </location>
</feature>
<dbReference type="AlphaFoldDB" id="A0ABD4TL77"/>
<comment type="caution">
    <text evidence="2">The sequence shown here is derived from an EMBL/GenBank/DDBJ whole genome shotgun (WGS) entry which is preliminary data.</text>
</comment>
<evidence type="ECO:0000313" key="3">
    <source>
        <dbReference type="Proteomes" id="UP001524383"/>
    </source>
</evidence>
<dbReference type="InterPro" id="IPR022642">
    <property type="entry name" value="CheR_C"/>
</dbReference>
<dbReference type="PRINTS" id="PR00996">
    <property type="entry name" value="CHERMTFRASE"/>
</dbReference>
<dbReference type="PANTHER" id="PTHR24422">
    <property type="entry name" value="CHEMOTAXIS PROTEIN METHYLTRANSFERASE"/>
    <property type="match status" value="1"/>
</dbReference>
<dbReference type="PANTHER" id="PTHR24422:SF10">
    <property type="entry name" value="CHEMOTAXIS PROTEIN METHYLTRANSFERASE 2"/>
    <property type="match status" value="1"/>
</dbReference>
<keyword evidence="3" id="KW-1185">Reference proteome</keyword>
<reference evidence="2 3" key="1">
    <citation type="submission" date="2019-08" db="EMBL/GenBank/DDBJ databases">
        <authorList>
            <person name="Chen S.-C."/>
            <person name="Lai M.-C."/>
            <person name="You Y.-T."/>
        </authorList>
    </citation>
    <scope>NUCLEOTIDE SEQUENCE [LARGE SCALE GENOMIC DNA]</scope>
    <source>
        <strain evidence="2 3">P2F9704a</strain>
    </source>
</reference>
<dbReference type="Pfam" id="PF01739">
    <property type="entry name" value="CheR"/>
    <property type="match status" value="1"/>
</dbReference>
<dbReference type="InterPro" id="IPR029063">
    <property type="entry name" value="SAM-dependent_MTases_sf"/>
</dbReference>
<dbReference type="PROSITE" id="PS50123">
    <property type="entry name" value="CHER"/>
    <property type="match status" value="1"/>
</dbReference>
<evidence type="ECO:0000259" key="1">
    <source>
        <dbReference type="PROSITE" id="PS50123"/>
    </source>
</evidence>
<dbReference type="SUPFAM" id="SSF53335">
    <property type="entry name" value="S-adenosyl-L-methionine-dependent methyltransferases"/>
    <property type="match status" value="1"/>
</dbReference>
<sequence length="205" mass="23715">MAFTYFFRDLQTLQMIIDHMLPSILGKTHIDIWSAGCAMGQEPYTIALLLKENMGAMIFRNVRILASDIDHSNLFGPIIAKGSYPWGELKRIPDEFFTKNFSPDPDKPGNFILSDEIRNRVTFKRHDLLTCKPPKDNFSLISCKNVLLHFTEEQRIKVIRMFHEALVDGGFFLTEQTQKMPPQCEDLFEQVIPYAQVFRKLPAPF</sequence>
<accession>A0ABD4TL77</accession>
<evidence type="ECO:0000313" key="2">
    <source>
        <dbReference type="EMBL" id="MCQ1538718.1"/>
    </source>
</evidence>
<dbReference type="Proteomes" id="UP001524383">
    <property type="component" value="Unassembled WGS sequence"/>
</dbReference>
<dbReference type="SMART" id="SM00138">
    <property type="entry name" value="MeTrc"/>
    <property type="match status" value="1"/>
</dbReference>
<name>A0ABD4TL77_9EURY</name>
<gene>
    <name evidence="2" type="ORF">FTO68_06940</name>
</gene>
<dbReference type="InterPro" id="IPR050903">
    <property type="entry name" value="Bact_Chemotaxis_MeTrfase"/>
</dbReference>
<organism evidence="2 3">
    <name type="scientific">Methanocalculus taiwanensis</name>
    <dbReference type="NCBI Taxonomy" id="106207"/>
    <lineage>
        <taxon>Archaea</taxon>
        <taxon>Methanobacteriati</taxon>
        <taxon>Methanobacteriota</taxon>
        <taxon>Stenosarchaea group</taxon>
        <taxon>Methanomicrobia</taxon>
        <taxon>Methanomicrobiales</taxon>
        <taxon>Methanocalculaceae</taxon>
        <taxon>Methanocalculus</taxon>
    </lineage>
</organism>